<sequence length="59" mass="6411">MQHIRVKTSCHKFGKLHQANSSASVKKSDLIVNSLCVGGKAFSCLDSKAQLHSLPFNVN</sequence>
<dbReference type="Proteomes" id="UP001152320">
    <property type="component" value="Chromosome 3"/>
</dbReference>
<dbReference type="EMBL" id="JAIZAY010000003">
    <property type="protein sequence ID" value="KAJ8045191.1"/>
    <property type="molecule type" value="Genomic_DNA"/>
</dbReference>
<protein>
    <submittedName>
        <fullName evidence="1">Uncharacterized protein</fullName>
    </submittedName>
</protein>
<dbReference type="AlphaFoldDB" id="A0A9Q1CH37"/>
<accession>A0A9Q1CH37</accession>
<proteinExistence type="predicted"/>
<evidence type="ECO:0000313" key="1">
    <source>
        <dbReference type="EMBL" id="KAJ8045191.1"/>
    </source>
</evidence>
<reference evidence="1" key="1">
    <citation type="submission" date="2021-10" db="EMBL/GenBank/DDBJ databases">
        <title>Tropical sea cucumber genome reveals ecological adaptation and Cuvierian tubules defense mechanism.</title>
        <authorList>
            <person name="Chen T."/>
        </authorList>
    </citation>
    <scope>NUCLEOTIDE SEQUENCE</scope>
    <source>
        <strain evidence="1">Nanhai2018</strain>
        <tissue evidence="1">Muscle</tissue>
    </source>
</reference>
<name>A0A9Q1CH37_HOLLE</name>
<gene>
    <name evidence="1" type="ORF">HOLleu_08143</name>
</gene>
<organism evidence="1 2">
    <name type="scientific">Holothuria leucospilota</name>
    <name type="common">Black long sea cucumber</name>
    <name type="synonym">Mertensiothuria leucospilota</name>
    <dbReference type="NCBI Taxonomy" id="206669"/>
    <lineage>
        <taxon>Eukaryota</taxon>
        <taxon>Metazoa</taxon>
        <taxon>Echinodermata</taxon>
        <taxon>Eleutherozoa</taxon>
        <taxon>Echinozoa</taxon>
        <taxon>Holothuroidea</taxon>
        <taxon>Aspidochirotacea</taxon>
        <taxon>Aspidochirotida</taxon>
        <taxon>Holothuriidae</taxon>
        <taxon>Holothuria</taxon>
    </lineage>
</organism>
<comment type="caution">
    <text evidence="1">The sequence shown here is derived from an EMBL/GenBank/DDBJ whole genome shotgun (WGS) entry which is preliminary data.</text>
</comment>
<evidence type="ECO:0000313" key="2">
    <source>
        <dbReference type="Proteomes" id="UP001152320"/>
    </source>
</evidence>
<keyword evidence="2" id="KW-1185">Reference proteome</keyword>